<accession>A0A0E0B1D7</accession>
<dbReference type="Gramene" id="OGLUM09G06110.1">
    <property type="protein sequence ID" value="OGLUM09G06110.1"/>
    <property type="gene ID" value="OGLUM09G06110"/>
</dbReference>
<dbReference type="AlphaFoldDB" id="A0A0E0B1D7"/>
<dbReference type="SUPFAM" id="SSF81383">
    <property type="entry name" value="F-box domain"/>
    <property type="match status" value="1"/>
</dbReference>
<proteinExistence type="predicted"/>
<dbReference type="HOGENOM" id="CLU_2562087_0_0_1"/>
<dbReference type="PANTHER" id="PTHR33207">
    <property type="entry name" value="F-BOX DOMAIN CONTAINING PROTEIN-RELATED"/>
    <property type="match status" value="1"/>
</dbReference>
<organism evidence="1">
    <name type="scientific">Oryza glumipatula</name>
    <dbReference type="NCBI Taxonomy" id="40148"/>
    <lineage>
        <taxon>Eukaryota</taxon>
        <taxon>Viridiplantae</taxon>
        <taxon>Streptophyta</taxon>
        <taxon>Embryophyta</taxon>
        <taxon>Tracheophyta</taxon>
        <taxon>Spermatophyta</taxon>
        <taxon>Magnoliopsida</taxon>
        <taxon>Liliopsida</taxon>
        <taxon>Poales</taxon>
        <taxon>Poaceae</taxon>
        <taxon>BOP clade</taxon>
        <taxon>Oryzoideae</taxon>
        <taxon>Oryzeae</taxon>
        <taxon>Oryzinae</taxon>
        <taxon>Oryza</taxon>
    </lineage>
</organism>
<protein>
    <recommendedName>
        <fullName evidence="3">F-box domain-containing protein</fullName>
    </recommendedName>
</protein>
<sequence length="82" mass="9297">MAVINELRDELLESAFLRIASPICLVRAASACRRWCRVVADAGFLRLYRSRNALTIGSYVATETSYFTLHQLVPPFCFVQVE</sequence>
<dbReference type="Proteomes" id="UP000026961">
    <property type="component" value="Chromosome 9"/>
</dbReference>
<dbReference type="InterPro" id="IPR036047">
    <property type="entry name" value="F-box-like_dom_sf"/>
</dbReference>
<reference evidence="1" key="2">
    <citation type="submission" date="2018-05" db="EMBL/GenBank/DDBJ databases">
        <title>OgluRS3 (Oryza glumaepatula Reference Sequence Version 3).</title>
        <authorList>
            <person name="Zhang J."/>
            <person name="Kudrna D."/>
            <person name="Lee S."/>
            <person name="Talag J."/>
            <person name="Welchert J."/>
            <person name="Wing R.A."/>
        </authorList>
    </citation>
    <scope>NUCLEOTIDE SEQUENCE [LARGE SCALE GENOMIC DNA]</scope>
</reference>
<evidence type="ECO:0000313" key="2">
    <source>
        <dbReference type="Proteomes" id="UP000026961"/>
    </source>
</evidence>
<reference evidence="1" key="1">
    <citation type="submission" date="2015-04" db="UniProtKB">
        <authorList>
            <consortium name="EnsemblPlants"/>
        </authorList>
    </citation>
    <scope>IDENTIFICATION</scope>
</reference>
<keyword evidence="2" id="KW-1185">Reference proteome</keyword>
<dbReference type="EnsemblPlants" id="OGLUM09G06110.1">
    <property type="protein sequence ID" value="OGLUM09G06110.1"/>
    <property type="gene ID" value="OGLUM09G06110"/>
</dbReference>
<name>A0A0E0B1D7_9ORYZ</name>
<evidence type="ECO:0000313" key="1">
    <source>
        <dbReference type="EnsemblPlants" id="OGLUM09G06110.1"/>
    </source>
</evidence>
<evidence type="ECO:0008006" key="3">
    <source>
        <dbReference type="Google" id="ProtNLM"/>
    </source>
</evidence>